<evidence type="ECO:0000313" key="1">
    <source>
        <dbReference type="EMBL" id="KHG02792.1"/>
    </source>
</evidence>
<reference evidence="2" key="1">
    <citation type="submission" date="2014-09" db="EMBL/GenBank/DDBJ databases">
        <authorList>
            <person name="Mudge J."/>
            <person name="Ramaraj T."/>
            <person name="Lindquist I.E."/>
            <person name="Bharti A.K."/>
            <person name="Sundararajan A."/>
            <person name="Cameron C.T."/>
            <person name="Woodward J.E."/>
            <person name="May G.D."/>
            <person name="Brubaker C."/>
            <person name="Broadhvest J."/>
            <person name="Wilkins T.A."/>
        </authorList>
    </citation>
    <scope>NUCLEOTIDE SEQUENCE</scope>
    <source>
        <strain evidence="2">cv. AKA8401</strain>
    </source>
</reference>
<organism evidence="1 2">
    <name type="scientific">Gossypium arboreum</name>
    <name type="common">Tree cotton</name>
    <name type="synonym">Gossypium nanking</name>
    <dbReference type="NCBI Taxonomy" id="29729"/>
    <lineage>
        <taxon>Eukaryota</taxon>
        <taxon>Viridiplantae</taxon>
        <taxon>Streptophyta</taxon>
        <taxon>Embryophyta</taxon>
        <taxon>Tracheophyta</taxon>
        <taxon>Spermatophyta</taxon>
        <taxon>Magnoliopsida</taxon>
        <taxon>eudicotyledons</taxon>
        <taxon>Gunneridae</taxon>
        <taxon>Pentapetalae</taxon>
        <taxon>rosids</taxon>
        <taxon>malvids</taxon>
        <taxon>Malvales</taxon>
        <taxon>Malvaceae</taxon>
        <taxon>Malvoideae</taxon>
        <taxon>Gossypium</taxon>
    </lineage>
</organism>
<sequence length="40" mass="4695">MYWLVMNKNLILVCSHINWLILANGLQDISYSYAYANVFV</sequence>
<comment type="caution">
    <text evidence="1">The sequence shown here is derived from an EMBL/GenBank/DDBJ whole genome shotgun (WGS) entry which is preliminary data.</text>
</comment>
<gene>
    <name evidence="1" type="ORF">F383_25542</name>
</gene>
<dbReference type="Proteomes" id="UP000032142">
    <property type="component" value="Unassembled WGS sequence"/>
</dbReference>
<evidence type="ECO:0000313" key="2">
    <source>
        <dbReference type="Proteomes" id="UP000032142"/>
    </source>
</evidence>
<protein>
    <submittedName>
        <fullName evidence="1">Uncharacterized protein</fullName>
    </submittedName>
</protein>
<accession>A0A0B0MR41</accession>
<dbReference type="AlphaFoldDB" id="A0A0B0MR41"/>
<keyword evidence="2" id="KW-1185">Reference proteome</keyword>
<dbReference type="EMBL" id="JRRC01297710">
    <property type="protein sequence ID" value="KHG02792.1"/>
    <property type="molecule type" value="Genomic_DNA"/>
</dbReference>
<proteinExistence type="predicted"/>
<name>A0A0B0MR41_GOSAR</name>